<sequence>MGVKYSPFDYAIHDDPFPAYARLLDEAPLYHNEEDDFWALSRHADVTAALADHARYSSSHGPLLDRPPWGPDASAALSFVAMDPPRHTELRTPVSRGFTARRVAAMEPRVREIARHHLAEALERGTFDFIEGFAARVPLDVVSELVGVPESDRDEVRRLAARSLHREDGTQEVTAEGPAAGAALLEYYSGLIARRRAEPADDMISVLTASLPDEQIVPILFVLLAAGSETTTNLLGHAWYWAWRHPDQRKIAFGGDVPGWIEESLRYDPPAVGVARLLTEDTELHGTRVSAGSRMWLIIAAANRDPRVFPDPDRYDLSRDTTDLVSFSGGRHYCMGASLGRMEARIALEELVAAVADYEIDPSGLRRSHMGNVRGFTTLPTTVTPR</sequence>
<evidence type="ECO:0000256" key="6">
    <source>
        <dbReference type="ARBA" id="ARBA00023033"/>
    </source>
</evidence>
<keyword evidence="4 7" id="KW-0560">Oxidoreductase</keyword>
<evidence type="ECO:0000256" key="3">
    <source>
        <dbReference type="ARBA" id="ARBA00022723"/>
    </source>
</evidence>
<dbReference type="GO" id="GO:0005506">
    <property type="term" value="F:iron ion binding"/>
    <property type="evidence" value="ECO:0007669"/>
    <property type="project" value="InterPro"/>
</dbReference>
<dbReference type="GO" id="GO:0036199">
    <property type="term" value="F:cholest-4-en-3-one 26-monooxygenase activity"/>
    <property type="evidence" value="ECO:0007669"/>
    <property type="project" value="TreeGrafter"/>
</dbReference>
<evidence type="ECO:0000313" key="8">
    <source>
        <dbReference type="EMBL" id="PZG25409.1"/>
    </source>
</evidence>
<dbReference type="InterPro" id="IPR002397">
    <property type="entry name" value="Cyt_P450_B"/>
</dbReference>
<evidence type="ECO:0000256" key="1">
    <source>
        <dbReference type="ARBA" id="ARBA00010617"/>
    </source>
</evidence>
<dbReference type="PANTHER" id="PTHR46696:SF4">
    <property type="entry name" value="BIOTIN BIOSYNTHESIS CYTOCHROME P450"/>
    <property type="match status" value="1"/>
</dbReference>
<dbReference type="GO" id="GO:0008395">
    <property type="term" value="F:steroid hydroxylase activity"/>
    <property type="evidence" value="ECO:0007669"/>
    <property type="project" value="TreeGrafter"/>
</dbReference>
<evidence type="ECO:0000256" key="4">
    <source>
        <dbReference type="ARBA" id="ARBA00023002"/>
    </source>
</evidence>
<evidence type="ECO:0000256" key="2">
    <source>
        <dbReference type="ARBA" id="ARBA00022617"/>
    </source>
</evidence>
<dbReference type="Proteomes" id="UP000248544">
    <property type="component" value="Unassembled WGS sequence"/>
</dbReference>
<dbReference type="GO" id="GO:0020037">
    <property type="term" value="F:heme binding"/>
    <property type="evidence" value="ECO:0007669"/>
    <property type="project" value="InterPro"/>
</dbReference>
<dbReference type="RefSeq" id="WP_111171550.1">
    <property type="nucleotide sequence ID" value="NZ_POUA01000460.1"/>
</dbReference>
<dbReference type="Pfam" id="PF00067">
    <property type="entry name" value="p450"/>
    <property type="match status" value="1"/>
</dbReference>
<protein>
    <submittedName>
        <fullName evidence="8">Cytochrome P450</fullName>
    </submittedName>
</protein>
<evidence type="ECO:0000256" key="7">
    <source>
        <dbReference type="RuleBase" id="RU000461"/>
    </source>
</evidence>
<dbReference type="FunFam" id="1.10.630.10:FF:000018">
    <property type="entry name" value="Cytochrome P450 monooxygenase"/>
    <property type="match status" value="1"/>
</dbReference>
<dbReference type="InterPro" id="IPR017972">
    <property type="entry name" value="Cyt_P450_CS"/>
</dbReference>
<evidence type="ECO:0000313" key="9">
    <source>
        <dbReference type="Proteomes" id="UP000248544"/>
    </source>
</evidence>
<keyword evidence="9" id="KW-1185">Reference proteome</keyword>
<dbReference type="SUPFAM" id="SSF48264">
    <property type="entry name" value="Cytochrome P450"/>
    <property type="match status" value="1"/>
</dbReference>
<gene>
    <name evidence="8" type="ORF">C1I98_34655</name>
</gene>
<accession>A0A2W2F7C0</accession>
<evidence type="ECO:0000256" key="5">
    <source>
        <dbReference type="ARBA" id="ARBA00023004"/>
    </source>
</evidence>
<keyword evidence="6 7" id="KW-0503">Monooxygenase</keyword>
<keyword evidence="5 7" id="KW-0408">Iron</keyword>
<keyword evidence="3 7" id="KW-0479">Metal-binding</keyword>
<dbReference type="AlphaFoldDB" id="A0A2W2F7C0"/>
<name>A0A2W2F7C0_9ACTN</name>
<proteinExistence type="inferred from homology"/>
<dbReference type="PROSITE" id="PS00086">
    <property type="entry name" value="CYTOCHROME_P450"/>
    <property type="match status" value="1"/>
</dbReference>
<reference evidence="8 9" key="1">
    <citation type="submission" date="2018-01" db="EMBL/GenBank/DDBJ databases">
        <title>Draft genome sequence of Sphaerisporangium sp. 7K107.</title>
        <authorList>
            <person name="Sahin N."/>
            <person name="Saygin H."/>
            <person name="Ay H."/>
        </authorList>
    </citation>
    <scope>NUCLEOTIDE SEQUENCE [LARGE SCALE GENOMIC DNA]</scope>
    <source>
        <strain evidence="8 9">7K107</strain>
    </source>
</reference>
<organism evidence="8 9">
    <name type="scientific">Spongiactinospora gelatinilytica</name>
    <dbReference type="NCBI Taxonomy" id="2666298"/>
    <lineage>
        <taxon>Bacteria</taxon>
        <taxon>Bacillati</taxon>
        <taxon>Actinomycetota</taxon>
        <taxon>Actinomycetes</taxon>
        <taxon>Streptosporangiales</taxon>
        <taxon>Streptosporangiaceae</taxon>
        <taxon>Spongiactinospora</taxon>
    </lineage>
</organism>
<keyword evidence="2 7" id="KW-0349">Heme</keyword>
<dbReference type="InterPro" id="IPR001128">
    <property type="entry name" value="Cyt_P450"/>
</dbReference>
<dbReference type="PANTHER" id="PTHR46696">
    <property type="entry name" value="P450, PUTATIVE (EUROFUNG)-RELATED"/>
    <property type="match status" value="1"/>
</dbReference>
<dbReference type="GO" id="GO:0006707">
    <property type="term" value="P:cholesterol catabolic process"/>
    <property type="evidence" value="ECO:0007669"/>
    <property type="project" value="TreeGrafter"/>
</dbReference>
<dbReference type="Gene3D" id="1.10.630.10">
    <property type="entry name" value="Cytochrome P450"/>
    <property type="match status" value="1"/>
</dbReference>
<comment type="similarity">
    <text evidence="1 7">Belongs to the cytochrome P450 family.</text>
</comment>
<comment type="caution">
    <text evidence="8">The sequence shown here is derived from an EMBL/GenBank/DDBJ whole genome shotgun (WGS) entry which is preliminary data.</text>
</comment>
<dbReference type="EMBL" id="POUA01000460">
    <property type="protein sequence ID" value="PZG25409.1"/>
    <property type="molecule type" value="Genomic_DNA"/>
</dbReference>
<dbReference type="PRINTS" id="PR00359">
    <property type="entry name" value="BP450"/>
</dbReference>
<dbReference type="InterPro" id="IPR036396">
    <property type="entry name" value="Cyt_P450_sf"/>
</dbReference>